<sequence>MTPGRDGHINGEILSARFIHLEVSRYSPNEELDIGWSTLDENSVKNTVGRLNDSKISKRLRCGTRTFLCILLLNPKGDLLPSDDMVDHTPTLTWLEGVLDEIGLGLDHVIIMDLLPMLTDNWLGEYPAERDKVIPEMLKLTLDLFESSSYILSSLVNAFTISGMSAEVLYHGMLRKLCSNMDRAERQIVSGFCFENHSIHSVAAFHPAKVFAGARRQKTGTGRAFVLNVAFFV</sequence>
<accession>A0ABQ8WZQ7</accession>
<organism evidence="1 2">
    <name type="scientific">Penicillium chrysogenum</name>
    <name type="common">Penicillium notatum</name>
    <dbReference type="NCBI Taxonomy" id="5076"/>
    <lineage>
        <taxon>Eukaryota</taxon>
        <taxon>Fungi</taxon>
        <taxon>Dikarya</taxon>
        <taxon>Ascomycota</taxon>
        <taxon>Pezizomycotina</taxon>
        <taxon>Eurotiomycetes</taxon>
        <taxon>Eurotiomycetidae</taxon>
        <taxon>Eurotiales</taxon>
        <taxon>Aspergillaceae</taxon>
        <taxon>Penicillium</taxon>
        <taxon>Penicillium chrysogenum species complex</taxon>
    </lineage>
</organism>
<name>A0ABQ8WZQ7_PENCH</name>
<proteinExistence type="predicted"/>
<reference evidence="1 2" key="1">
    <citation type="journal article" date="2023" name="IMA Fungus">
        <title>Comparative genomic study of the Penicillium genus elucidates a diverse pangenome and 15 lateral gene transfer events.</title>
        <authorList>
            <person name="Petersen C."/>
            <person name="Sorensen T."/>
            <person name="Nielsen M.R."/>
            <person name="Sondergaard T.E."/>
            <person name="Sorensen J.L."/>
            <person name="Fitzpatrick D.A."/>
            <person name="Frisvad J.C."/>
            <person name="Nielsen K.L."/>
        </authorList>
    </citation>
    <scope>NUCLEOTIDE SEQUENCE [LARGE SCALE GENOMIC DNA]</scope>
    <source>
        <strain evidence="1 2">IBT 3361</strain>
    </source>
</reference>
<dbReference type="Proteomes" id="UP001220256">
    <property type="component" value="Unassembled WGS sequence"/>
</dbReference>
<evidence type="ECO:0000313" key="2">
    <source>
        <dbReference type="Proteomes" id="UP001220256"/>
    </source>
</evidence>
<protein>
    <submittedName>
        <fullName evidence="1">Uncharacterized protein</fullName>
    </submittedName>
</protein>
<dbReference type="EMBL" id="JAPVEB010000001">
    <property type="protein sequence ID" value="KAJ5284358.1"/>
    <property type="molecule type" value="Genomic_DNA"/>
</dbReference>
<keyword evidence="2" id="KW-1185">Reference proteome</keyword>
<gene>
    <name evidence="1" type="ORF">N7505_002338</name>
</gene>
<comment type="caution">
    <text evidence="1">The sequence shown here is derived from an EMBL/GenBank/DDBJ whole genome shotgun (WGS) entry which is preliminary data.</text>
</comment>
<evidence type="ECO:0000313" key="1">
    <source>
        <dbReference type="EMBL" id="KAJ5284358.1"/>
    </source>
</evidence>